<protein>
    <recommendedName>
        <fullName evidence="5">TonB-dependent receptor-like protein</fullName>
    </recommendedName>
</protein>
<dbReference type="EMBL" id="RAQH01000008">
    <property type="protein sequence ID" value="RKE83161.1"/>
    <property type="molecule type" value="Genomic_DNA"/>
</dbReference>
<name>A0A420CXG8_9FLAO</name>
<keyword evidence="4" id="KW-1185">Reference proteome</keyword>
<dbReference type="Proteomes" id="UP000658202">
    <property type="component" value="Unassembled WGS sequence"/>
</dbReference>
<accession>A0A420CXG8</accession>
<reference evidence="1" key="4">
    <citation type="submission" date="2024-05" db="EMBL/GenBank/DDBJ databases">
        <authorList>
            <person name="Sun Q."/>
            <person name="Sedlacek I."/>
        </authorList>
    </citation>
    <scope>NUCLEOTIDE SEQUENCE</scope>
    <source>
        <strain evidence="1">CCM 8490</strain>
    </source>
</reference>
<dbReference type="EMBL" id="BMCW01000008">
    <property type="protein sequence ID" value="GGG65394.1"/>
    <property type="molecule type" value="Genomic_DNA"/>
</dbReference>
<evidence type="ECO:0008006" key="5">
    <source>
        <dbReference type="Google" id="ProtNLM"/>
    </source>
</evidence>
<sequence length="806" mass="90539">MTLFDMKKIFIFFIYVVGILQFKAQGRIDKAIQNLEQNYSQEKVYVLLNKDNYVVGDNIYFKSFVFDGYRRSTISNTLFVELYDHNKNLVDKRTIALKNGEGDGSFVLTEALKEDIYFFRAYTAWMANFPEEFNFMKQVPIYNPKSEQRLILDKNTKWTANAFSESGTFIENINTKIAVRLFSQGIPPASWSGYVIDAEKPAEKLVSFKGFDQNVSSFSLTPKAGRNYKVIVEDNKGIKQTVALPAVANSGINLQISSGNDGINYTLKSSNLPEGLKGHSIVGIINNQMVYRANIKNASADISSKIPTKISDDKNAVLQLVIFNDKEEVVAKRLCFVKPKNLMIEQPTFASTSLNNDPRAFNSFELEPDSDYPSYTVLVKENTKTENTNDNNILSALWLTGDISSPIFSPAQYFSKNANADALDALLISESWKRFDWDSLLTGKTPEIKYKPESNLSFKGKVTNNGRIIPNKSVNLLFNAGGTDKGISQAVTDDGGFIYLNNIYFDEPLTVSYYLNQDKSKASESDNVNIYFQPLTNNIIYKGNLPATNYRLAGSSQNAQVSSDVAKALQNKKNQQILKAANEETQIEEVQVTAKKVDLKEKLDKELSSGRFSGMNSTIFDLVNENQDAQTSLNIMQWLQGRAAGLTFTMDSSGNYVPSIRGSQAKLYLDEMPVDASMINSLPVSNIAMVKVLKNDGLVGNAVAIYTKRGNMLADQKDDKKELNNKTILRGYDKAVDFEQPDITSDAYKKITKDTRELLYWNPNLTPESGLPARAIFFNNDEAKNREITIISFDKDDRLLYYDEVK</sequence>
<reference evidence="4" key="3">
    <citation type="journal article" date="2019" name="Int. J. Syst. Evol. Microbiol.">
        <title>The Global Catalogue of Microorganisms (GCM) 10K type strain sequencing project: providing services to taxonomists for standard genome sequencing and annotation.</title>
        <authorList>
            <consortium name="The Broad Institute Genomics Platform"/>
            <consortium name="The Broad Institute Genome Sequencing Center for Infectious Disease"/>
            <person name="Wu L."/>
            <person name="Ma J."/>
        </authorList>
    </citation>
    <scope>NUCLEOTIDE SEQUENCE [LARGE SCALE GENOMIC DNA]</scope>
    <source>
        <strain evidence="4">CCM 8490</strain>
    </source>
</reference>
<evidence type="ECO:0000313" key="1">
    <source>
        <dbReference type="EMBL" id="GGG65394.1"/>
    </source>
</evidence>
<dbReference type="AlphaFoldDB" id="A0A420CXG8"/>
<evidence type="ECO:0000313" key="3">
    <source>
        <dbReference type="Proteomes" id="UP000285906"/>
    </source>
</evidence>
<reference evidence="2 3" key="2">
    <citation type="submission" date="2018-09" db="EMBL/GenBank/DDBJ databases">
        <title>Genomic Encyclopedia of Archaeal and Bacterial Type Strains, Phase II (KMG-II): from individual species to whole genera.</title>
        <authorList>
            <person name="Goeker M."/>
        </authorList>
    </citation>
    <scope>NUCLEOTIDE SEQUENCE [LARGE SCALE GENOMIC DNA]</scope>
    <source>
        <strain evidence="2 3">DSM 27620</strain>
    </source>
</reference>
<dbReference type="SUPFAM" id="SSF56935">
    <property type="entry name" value="Porins"/>
    <property type="match status" value="1"/>
</dbReference>
<organism evidence="2 3">
    <name type="scientific">Epilithonimonas arachidiradicis</name>
    <dbReference type="NCBI Taxonomy" id="1617282"/>
    <lineage>
        <taxon>Bacteria</taxon>
        <taxon>Pseudomonadati</taxon>
        <taxon>Bacteroidota</taxon>
        <taxon>Flavobacteriia</taxon>
        <taxon>Flavobacteriales</taxon>
        <taxon>Weeksellaceae</taxon>
        <taxon>Chryseobacterium group</taxon>
        <taxon>Epilithonimonas</taxon>
    </lineage>
</organism>
<dbReference type="Proteomes" id="UP000285906">
    <property type="component" value="Unassembled WGS sequence"/>
</dbReference>
<proteinExistence type="predicted"/>
<comment type="caution">
    <text evidence="2">The sequence shown here is derived from an EMBL/GenBank/DDBJ whole genome shotgun (WGS) entry which is preliminary data.</text>
</comment>
<evidence type="ECO:0000313" key="4">
    <source>
        <dbReference type="Proteomes" id="UP000658202"/>
    </source>
</evidence>
<reference evidence="1" key="1">
    <citation type="journal article" date="2014" name="Int. J. Syst. Evol. Microbiol.">
        <title>Complete genome of a new Firmicutes species belonging to the dominant human colonic microbiota ('Ruminococcus bicirculans') reveals two chromosomes and a selective capacity to utilize plant glucans.</title>
        <authorList>
            <consortium name="NISC Comparative Sequencing Program"/>
            <person name="Wegmann U."/>
            <person name="Louis P."/>
            <person name="Goesmann A."/>
            <person name="Henrissat B."/>
            <person name="Duncan S.H."/>
            <person name="Flint H.J."/>
        </authorList>
    </citation>
    <scope>NUCLEOTIDE SEQUENCE</scope>
    <source>
        <strain evidence="1">CCM 8490</strain>
    </source>
</reference>
<evidence type="ECO:0000313" key="2">
    <source>
        <dbReference type="EMBL" id="RKE83161.1"/>
    </source>
</evidence>
<gene>
    <name evidence="2" type="ORF">BXY58_2713</name>
    <name evidence="1" type="ORF">GCM10007332_29870</name>
</gene>
<dbReference type="RefSeq" id="WP_229728460.1">
    <property type="nucleotide sequence ID" value="NZ_BMCW01000008.1"/>
</dbReference>